<dbReference type="Proteomes" id="UP000076727">
    <property type="component" value="Unassembled WGS sequence"/>
</dbReference>
<sequence length="69" mass="7588">MLWDIPPILVEHTLDWVTRGPSIATLRYLFIYPTADSKAAGHAIDHLLVKAGDGLKIYNQTVFVPGGVN</sequence>
<dbReference type="EMBL" id="KV429321">
    <property type="protein sequence ID" value="KZT63045.1"/>
    <property type="molecule type" value="Genomic_DNA"/>
</dbReference>
<dbReference type="AlphaFoldDB" id="A0A165KEV7"/>
<proteinExistence type="predicted"/>
<evidence type="ECO:0000313" key="1">
    <source>
        <dbReference type="EMBL" id="KZT63045.1"/>
    </source>
</evidence>
<gene>
    <name evidence="1" type="ORF">DAEQUDRAFT_770997</name>
</gene>
<name>A0A165KEV7_9APHY</name>
<organism evidence="1 2">
    <name type="scientific">Daedalea quercina L-15889</name>
    <dbReference type="NCBI Taxonomy" id="1314783"/>
    <lineage>
        <taxon>Eukaryota</taxon>
        <taxon>Fungi</taxon>
        <taxon>Dikarya</taxon>
        <taxon>Basidiomycota</taxon>
        <taxon>Agaricomycotina</taxon>
        <taxon>Agaricomycetes</taxon>
        <taxon>Polyporales</taxon>
        <taxon>Fomitopsis</taxon>
    </lineage>
</organism>
<keyword evidence="2" id="KW-1185">Reference proteome</keyword>
<accession>A0A165KEV7</accession>
<reference evidence="1 2" key="1">
    <citation type="journal article" date="2016" name="Mol. Biol. Evol.">
        <title>Comparative Genomics of Early-Diverging Mushroom-Forming Fungi Provides Insights into the Origins of Lignocellulose Decay Capabilities.</title>
        <authorList>
            <person name="Nagy L.G."/>
            <person name="Riley R."/>
            <person name="Tritt A."/>
            <person name="Adam C."/>
            <person name="Daum C."/>
            <person name="Floudas D."/>
            <person name="Sun H."/>
            <person name="Yadav J.S."/>
            <person name="Pangilinan J."/>
            <person name="Larsson K.H."/>
            <person name="Matsuura K."/>
            <person name="Barry K."/>
            <person name="Labutti K."/>
            <person name="Kuo R."/>
            <person name="Ohm R.A."/>
            <person name="Bhattacharya S.S."/>
            <person name="Shirouzu T."/>
            <person name="Yoshinaga Y."/>
            <person name="Martin F.M."/>
            <person name="Grigoriev I.V."/>
            <person name="Hibbett D.S."/>
        </authorList>
    </citation>
    <scope>NUCLEOTIDE SEQUENCE [LARGE SCALE GENOMIC DNA]</scope>
    <source>
        <strain evidence="1 2">L-15889</strain>
    </source>
</reference>
<evidence type="ECO:0000313" key="2">
    <source>
        <dbReference type="Proteomes" id="UP000076727"/>
    </source>
</evidence>
<protein>
    <submittedName>
        <fullName evidence="1">Uncharacterized protein</fullName>
    </submittedName>
</protein>